<proteinExistence type="inferred from homology"/>
<dbReference type="InterPro" id="IPR028231">
    <property type="entry name" value="Spt6_YqgF"/>
</dbReference>
<dbReference type="InterPro" id="IPR000980">
    <property type="entry name" value="SH2"/>
</dbReference>
<dbReference type="GeneID" id="77725834"/>
<dbReference type="Gene3D" id="2.40.50.140">
    <property type="entry name" value="Nucleic acid-binding proteins"/>
    <property type="match status" value="1"/>
</dbReference>
<keyword evidence="6 11" id="KW-0727">SH2 domain</keyword>
<dbReference type="InterPro" id="IPR023319">
    <property type="entry name" value="Tex-like_HTH_dom_sf"/>
</dbReference>
<evidence type="ECO:0000256" key="1">
    <source>
        <dbReference type="ARBA" id="ARBA00004123"/>
    </source>
</evidence>
<keyword evidence="16" id="KW-1185">Reference proteome</keyword>
<dbReference type="SUPFAM" id="SSF55550">
    <property type="entry name" value="SH2 domain"/>
    <property type="match status" value="1"/>
</dbReference>
<dbReference type="GO" id="GO:0140673">
    <property type="term" value="P:transcription elongation-coupled chromatin remodeling"/>
    <property type="evidence" value="ECO:0007669"/>
    <property type="project" value="InterPro"/>
</dbReference>
<feature type="region of interest" description="Disordered" evidence="12">
    <location>
        <begin position="1"/>
        <end position="195"/>
    </location>
</feature>
<dbReference type="Gene3D" id="1.10.150.850">
    <property type="entry name" value="Spt6, helix-hairpin-helix domain"/>
    <property type="match status" value="1"/>
</dbReference>
<dbReference type="InterPro" id="IPR041692">
    <property type="entry name" value="HHH_9"/>
</dbReference>
<dbReference type="Gene3D" id="1.10.3500.10">
    <property type="entry name" value="Tex N-terminal region-like"/>
    <property type="match status" value="1"/>
</dbReference>
<feature type="compositionally biased region" description="Basic and acidic residues" evidence="12">
    <location>
        <begin position="14"/>
        <end position="25"/>
    </location>
</feature>
<evidence type="ECO:0000256" key="8">
    <source>
        <dbReference type="ARBA" id="ARBA00023242"/>
    </source>
</evidence>
<dbReference type="FunFam" id="1.10.10.2740:FF:000002">
    <property type="entry name" value="Transcription elongation factor Spt6"/>
    <property type="match status" value="1"/>
</dbReference>
<dbReference type="CDD" id="cd09918">
    <property type="entry name" value="SH2_Nterm_SPT6_like"/>
    <property type="match status" value="1"/>
</dbReference>
<dbReference type="SUPFAM" id="SSF50249">
    <property type="entry name" value="Nucleic acid-binding proteins"/>
    <property type="match status" value="1"/>
</dbReference>
<comment type="function">
    <text evidence="10">Histone H3-H4 chaperone that plays a role in maintenance of chromatin structure during RNA polymerase II transcription elongation thereby repressing transcription initiation from cryptic promoters. Mediates the reassembly of nucleosomes onto the promoters of at least a selected set of genes during repression; the nucleosome reassembly is essential for transcriptional repression. Essential for viability.</text>
</comment>
<dbReference type="InterPro" id="IPR036860">
    <property type="entry name" value="SH2_dom_sf"/>
</dbReference>
<dbReference type="Pfam" id="PF14639">
    <property type="entry name" value="YqgF"/>
    <property type="match status" value="1"/>
</dbReference>
<feature type="compositionally biased region" description="Basic and acidic residues" evidence="12">
    <location>
        <begin position="168"/>
        <end position="191"/>
    </location>
</feature>
<dbReference type="InterPro" id="IPR028083">
    <property type="entry name" value="Spt6_acidic_N_dom"/>
</dbReference>
<evidence type="ECO:0000313" key="16">
    <source>
        <dbReference type="Proteomes" id="UP001164286"/>
    </source>
</evidence>
<dbReference type="CDD" id="cd09928">
    <property type="entry name" value="SH2_Cterm_SPT6_like"/>
    <property type="match status" value="1"/>
</dbReference>
<dbReference type="InterPro" id="IPR032706">
    <property type="entry name" value="Spt6_HHH"/>
</dbReference>
<dbReference type="GO" id="GO:0005694">
    <property type="term" value="C:chromosome"/>
    <property type="evidence" value="ECO:0007669"/>
    <property type="project" value="UniProtKB-SubCell"/>
</dbReference>
<dbReference type="SUPFAM" id="SSF53098">
    <property type="entry name" value="Ribonuclease H-like"/>
    <property type="match status" value="1"/>
</dbReference>
<dbReference type="InterPro" id="IPR010994">
    <property type="entry name" value="RuvA_2-like"/>
</dbReference>
<dbReference type="SUPFAM" id="SSF158832">
    <property type="entry name" value="Tex N-terminal region-like"/>
    <property type="match status" value="1"/>
</dbReference>
<dbReference type="PROSITE" id="PS50001">
    <property type="entry name" value="SH2"/>
    <property type="match status" value="1"/>
</dbReference>
<dbReference type="Pfam" id="PF14641">
    <property type="entry name" value="HTH_44"/>
    <property type="match status" value="1"/>
</dbReference>
<dbReference type="Pfam" id="PF21710">
    <property type="entry name" value="Spt6_S1"/>
    <property type="match status" value="1"/>
</dbReference>
<feature type="compositionally biased region" description="Acidic residues" evidence="12">
    <location>
        <begin position="45"/>
        <end position="56"/>
    </location>
</feature>
<dbReference type="InterPro" id="IPR028088">
    <property type="entry name" value="Spt6_HTH_DNA-bd_dom"/>
</dbReference>
<dbReference type="Pfam" id="PF14632">
    <property type="entry name" value="SPT6_acidic"/>
    <property type="match status" value="1"/>
</dbReference>
<reference evidence="15" key="1">
    <citation type="journal article" date="2022" name="G3 (Bethesda)">
        <title>High quality genome of the basidiomycete yeast Dioszegia hungarica PDD-24b-2 isolated from cloud water.</title>
        <authorList>
            <person name="Jarrige D."/>
            <person name="Haridas S."/>
            <person name="Bleykasten-Grosshans C."/>
            <person name="Joly M."/>
            <person name="Nadalig T."/>
            <person name="Sancelme M."/>
            <person name="Vuilleumier S."/>
            <person name="Grigoriev I.V."/>
            <person name="Amato P."/>
            <person name="Bringel F."/>
        </authorList>
    </citation>
    <scope>NUCLEOTIDE SEQUENCE</scope>
    <source>
        <strain evidence="15">PDD-24b-2</strain>
    </source>
</reference>
<dbReference type="InterPro" id="IPR023323">
    <property type="entry name" value="Tex-like_dom_sf"/>
</dbReference>
<evidence type="ECO:0000256" key="11">
    <source>
        <dbReference type="PROSITE-ProRule" id="PRU00191"/>
    </source>
</evidence>
<evidence type="ECO:0000256" key="4">
    <source>
        <dbReference type="ARBA" id="ARBA00020248"/>
    </source>
</evidence>
<feature type="domain" description="S1 motif" evidence="14">
    <location>
        <begin position="1126"/>
        <end position="1196"/>
    </location>
</feature>
<dbReference type="InterPro" id="IPR037027">
    <property type="entry name" value="YqgF/RNaseH-like_dom_sf"/>
</dbReference>
<evidence type="ECO:0000259" key="14">
    <source>
        <dbReference type="PROSITE" id="PS50126"/>
    </source>
</evidence>
<dbReference type="PANTHER" id="PTHR10145:SF6">
    <property type="entry name" value="TRANSCRIPTION ELONGATION FACTOR SPT6"/>
    <property type="match status" value="1"/>
</dbReference>
<dbReference type="RefSeq" id="XP_052947682.1">
    <property type="nucleotide sequence ID" value="XM_053086633.1"/>
</dbReference>
<protein>
    <recommendedName>
        <fullName evidence="4">Transcription elongation factor SPT6</fullName>
    </recommendedName>
    <alternativeName>
        <fullName evidence="9">Chromatin elongation factor SPT6</fullName>
    </alternativeName>
</protein>
<evidence type="ECO:0000256" key="9">
    <source>
        <dbReference type="ARBA" id="ARBA00029871"/>
    </source>
</evidence>
<evidence type="ECO:0000256" key="10">
    <source>
        <dbReference type="ARBA" id="ARBA00093389"/>
    </source>
</evidence>
<name>A0AA38LW08_9TREE</name>
<dbReference type="InterPro" id="IPR042066">
    <property type="entry name" value="Spt6_death-like"/>
</dbReference>
<dbReference type="InterPro" id="IPR035420">
    <property type="entry name" value="Spt6_SH2"/>
</dbReference>
<dbReference type="GO" id="GO:0042393">
    <property type="term" value="F:histone binding"/>
    <property type="evidence" value="ECO:0007669"/>
    <property type="project" value="TreeGrafter"/>
</dbReference>
<comment type="similarity">
    <text evidence="3">Belongs to the SPT6 family.</text>
</comment>
<keyword evidence="7" id="KW-0804">Transcription</keyword>
<dbReference type="SUPFAM" id="SSF47781">
    <property type="entry name" value="RuvA domain 2-like"/>
    <property type="match status" value="2"/>
</dbReference>
<dbReference type="Pfam" id="PF22706">
    <property type="entry name" value="Tex_central_region"/>
    <property type="match status" value="1"/>
</dbReference>
<dbReference type="SMART" id="SM00316">
    <property type="entry name" value="S1"/>
    <property type="match status" value="1"/>
</dbReference>
<dbReference type="InterPro" id="IPR003029">
    <property type="entry name" value="S1_domain"/>
</dbReference>
<feature type="compositionally biased region" description="Basic and acidic residues" evidence="12">
    <location>
        <begin position="57"/>
        <end position="68"/>
    </location>
</feature>
<feature type="compositionally biased region" description="Acidic residues" evidence="12">
    <location>
        <begin position="138"/>
        <end position="161"/>
    </location>
</feature>
<dbReference type="PROSITE" id="PS50126">
    <property type="entry name" value="S1"/>
    <property type="match status" value="1"/>
</dbReference>
<dbReference type="InterPro" id="IPR012337">
    <property type="entry name" value="RNaseH-like_sf"/>
</dbReference>
<accession>A0AA38LW08</accession>
<feature type="domain" description="SH2" evidence="13">
    <location>
        <begin position="1250"/>
        <end position="1349"/>
    </location>
</feature>
<dbReference type="GO" id="GO:0008023">
    <property type="term" value="C:transcription elongation factor complex"/>
    <property type="evidence" value="ECO:0007669"/>
    <property type="project" value="TreeGrafter"/>
</dbReference>
<dbReference type="Gene3D" id="1.10.10.2740">
    <property type="entry name" value="Spt6, Death-like domain"/>
    <property type="match status" value="1"/>
</dbReference>
<evidence type="ECO:0000256" key="6">
    <source>
        <dbReference type="ARBA" id="ARBA00022999"/>
    </source>
</evidence>
<evidence type="ECO:0000256" key="5">
    <source>
        <dbReference type="ARBA" id="ARBA00022454"/>
    </source>
</evidence>
<dbReference type="Pfam" id="PF14633">
    <property type="entry name" value="SH2_2"/>
    <property type="match status" value="1"/>
</dbReference>
<evidence type="ECO:0000256" key="7">
    <source>
        <dbReference type="ARBA" id="ARBA00023163"/>
    </source>
</evidence>
<dbReference type="PANTHER" id="PTHR10145">
    <property type="entry name" value="TRANSCRIPTION ELONGATION FACTOR SPT6"/>
    <property type="match status" value="1"/>
</dbReference>
<feature type="compositionally biased region" description="Basic residues" evidence="12">
    <location>
        <begin position="69"/>
        <end position="85"/>
    </location>
</feature>
<comment type="subcellular location">
    <subcellularLocation>
        <location evidence="2">Chromosome</location>
    </subcellularLocation>
    <subcellularLocation>
        <location evidence="1">Nucleus</location>
    </subcellularLocation>
</comment>
<evidence type="ECO:0000313" key="15">
    <source>
        <dbReference type="EMBL" id="KAI9637905.1"/>
    </source>
</evidence>
<dbReference type="SMART" id="SM00252">
    <property type="entry name" value="SH2"/>
    <property type="match status" value="1"/>
</dbReference>
<keyword evidence="8" id="KW-0539">Nucleus</keyword>
<dbReference type="GO" id="GO:0003677">
    <property type="term" value="F:DNA binding"/>
    <property type="evidence" value="ECO:0007669"/>
    <property type="project" value="InterPro"/>
</dbReference>
<evidence type="ECO:0000256" key="3">
    <source>
        <dbReference type="ARBA" id="ARBA00009253"/>
    </source>
</evidence>
<dbReference type="FunFam" id="3.30.505.10:FF:000056">
    <property type="entry name" value="Transcription elongation factor Spt6"/>
    <property type="match status" value="1"/>
</dbReference>
<gene>
    <name evidence="15" type="ORF">MKK02DRAFT_22827</name>
</gene>
<dbReference type="EMBL" id="JAKWFO010000003">
    <property type="protein sequence ID" value="KAI9637905.1"/>
    <property type="molecule type" value="Genomic_DNA"/>
</dbReference>
<dbReference type="InterPro" id="IPR055179">
    <property type="entry name" value="Tex-like_central_region"/>
</dbReference>
<keyword evidence="5" id="KW-0158">Chromosome</keyword>
<dbReference type="GO" id="GO:0034728">
    <property type="term" value="P:nucleosome organization"/>
    <property type="evidence" value="ECO:0007669"/>
    <property type="project" value="TreeGrafter"/>
</dbReference>
<dbReference type="InterPro" id="IPR012340">
    <property type="entry name" value="NA-bd_OB-fold"/>
</dbReference>
<evidence type="ECO:0000256" key="12">
    <source>
        <dbReference type="SAM" id="MobiDB-lite"/>
    </source>
</evidence>
<feature type="region of interest" description="Disordered" evidence="12">
    <location>
        <begin position="1436"/>
        <end position="1464"/>
    </location>
</feature>
<dbReference type="InterPro" id="IPR035018">
    <property type="entry name" value="Spt6_SH2_C"/>
</dbReference>
<dbReference type="Gene3D" id="3.30.420.140">
    <property type="entry name" value="YqgF/RNase H-like domain"/>
    <property type="match status" value="1"/>
</dbReference>
<dbReference type="Pfam" id="PF14635">
    <property type="entry name" value="HHH_7"/>
    <property type="match status" value="1"/>
</dbReference>
<sequence length="1545" mass="172992">MSDRSGSPDEGSGDEIRPHGEHDSSEESEDDPEEARRIAEGFIVEGEDDDDDGDVDGDGKKETKEERRARKKAEKRNKRRQKRKERGAELSEDELELINENRGIGGPSTSRPLKRLRRRSGSEGDDDEPRLDLRNMFADDEERLDEDDDDLGDFIEEDEEAAPPGETEDQRRQRKREEKAIRREQAKRRPDVAGVDKGSWDEIFEVFGAGEDYDWALEGEDGQQDPDDIDPAKKDLRLEDVFDPSEIKARRLQDEDKTIASLDRPERHQLMNSTLSDNPVIAPDSLYPPPDLAAGYAHNKISTRTQYIFCGMHQDGSYPSMYEQAPYRRPDLSAEFIKAVSTALNMMFVQHLEVPYIWHYKRDVISLLENEGQSSVQFLERDELWSLYNLGIKFRAVYERTQQVRETWRKIQERRPEVEDQYLTQTLLESVCMLGIESAAEGIEWLAYHYARVIREIKEEEAVAEGSKRLPERMAQDDLRVGPIMTLVKAFGIHVPTVAVSFNDSDGVVRPPQDADQAPLDLAEEFAGTGTPFLSGGDALKAASSLIVSEFAKDPTIRLQAREFVKECADVTINPTDRGMTVIDLWHTYYTFKFLTNKPANSFAGSPQWLHILKAEEEGLITISINVADAQVDAFSGALERCCVSTDYGEIASSWNELRKEVCRDVVKNHLIPMGSKWVKEYLKGQAEDYVAEHCRRELEFRINVKPYCGPNMESGDTPSVLALTNGQGDIRDAVIAIMLDDNGVILTQTKFDNLKDEDDREAFMELIERRKPKVCAIGGLSAQTHRLKEEVTSVLREIAVNLSGENPPVSDTFPSHEEFTQALSHFDERIRPFSTPLIMPNDATARMYMSSEEAGKEHPGLPLNGRYALALARFVQNPLNAYAKLGRRMLDITFFEYHQKLISQEKLLIHLERALVNSVCAMGIEINSCVADAYQRSMLPFISGLGPRKADSLVHAVGRAGTLLNRLQFSESGLFGPTIFENVAGFLSIESDLDNLILEEANPQEQADPLDCTRIHPEDYEFAQKMCQDALDLDVEDVEGQHKSEVVQKLMTDNDRSRKLSELNLDDFAYNLQRQGEGNKRHALGEIVNELISYRSDRRPPFYEPSPWEVVTMLTGETERSIGRGLRVSATVRKALQSRAFCSLESGIDAIIEREYVADDQEIASCEDVLKPRQNLNAVVINVEPQRFQVRISIRPSDLSQSVPFVQPFASDPFNDDAKRVRLETAAAAKKMRQQGKAKRVINHPNWHVMNSGQAEQFLATQPRGEVVIRPSSKGADHLAMTFKLDEKVYQHVDIQEIDKPNEYALGRMLRIAGKYSFTDLDDVIVNYANAIMRMLEEAERSEKFKPADQIESFLKNTLLAFPNRSMYAFCLDHDHPGYLSLLFLNKATKDGGVISTWPVRLLPGAYSLYNAEVPGMNELCNAFKTQYSNRLAEGGAGGKTPGIRAGRTPAHGGRTPGGRTPAVGGATPFGAGMGRTPAQGGATPGGYPNGYAAGYPPQQPQQAGFGGRYGMPPQNGAMPPPGRPGGVGMNPERAAMLGRQGGR</sequence>
<evidence type="ECO:0000256" key="2">
    <source>
        <dbReference type="ARBA" id="ARBA00004286"/>
    </source>
</evidence>
<comment type="caution">
    <text evidence="15">The sequence shown here is derived from an EMBL/GenBank/DDBJ whole genome shotgun (WGS) entry which is preliminary data.</text>
</comment>
<dbReference type="Gene3D" id="3.30.505.10">
    <property type="entry name" value="SH2 domain"/>
    <property type="match status" value="2"/>
</dbReference>
<organism evidence="15 16">
    <name type="scientific">Dioszegia hungarica</name>
    <dbReference type="NCBI Taxonomy" id="4972"/>
    <lineage>
        <taxon>Eukaryota</taxon>
        <taxon>Fungi</taxon>
        <taxon>Dikarya</taxon>
        <taxon>Basidiomycota</taxon>
        <taxon>Agaricomycotina</taxon>
        <taxon>Tremellomycetes</taxon>
        <taxon>Tremellales</taxon>
        <taxon>Bulleribasidiaceae</taxon>
        <taxon>Dioszegia</taxon>
    </lineage>
</organism>
<dbReference type="InterPro" id="IPR049540">
    <property type="entry name" value="Spt6-like_S1"/>
</dbReference>
<feature type="region of interest" description="Disordered" evidence="12">
    <location>
        <begin position="1511"/>
        <end position="1545"/>
    </location>
</feature>
<dbReference type="GO" id="GO:0031491">
    <property type="term" value="F:nucleosome binding"/>
    <property type="evidence" value="ECO:0007669"/>
    <property type="project" value="TreeGrafter"/>
</dbReference>
<dbReference type="Pfam" id="PF17674">
    <property type="entry name" value="HHH_9"/>
    <property type="match status" value="1"/>
</dbReference>
<dbReference type="Gene3D" id="1.10.10.650">
    <property type="entry name" value="RuvA domain 2-like"/>
    <property type="match status" value="1"/>
</dbReference>
<dbReference type="InterPro" id="IPR017072">
    <property type="entry name" value="TF_Spt6"/>
</dbReference>
<dbReference type="Proteomes" id="UP001164286">
    <property type="component" value="Unassembled WGS sequence"/>
</dbReference>
<evidence type="ECO:0000259" key="13">
    <source>
        <dbReference type="PROSITE" id="PS50001"/>
    </source>
</evidence>
<dbReference type="InterPro" id="IPR035019">
    <property type="entry name" value="Spt6_SH2_N"/>
</dbReference>